<keyword evidence="2" id="KW-1185">Reference proteome</keyword>
<reference evidence="1" key="1">
    <citation type="thesis" date="2021" institute="BYU ScholarsArchive" country="Provo, UT, USA">
        <title>Applications of and Algorithms for Genome Assembly and Genomic Analyses with an Emphasis on Marine Teleosts.</title>
        <authorList>
            <person name="Pickett B.D."/>
        </authorList>
    </citation>
    <scope>NUCLEOTIDE SEQUENCE</scope>
    <source>
        <strain evidence="1">HI-2016</strain>
    </source>
</reference>
<protein>
    <submittedName>
        <fullName evidence="1">Uncharacterized protein</fullName>
    </submittedName>
</protein>
<gene>
    <name evidence="1" type="ORF">JZ751_016846</name>
</gene>
<dbReference type="AlphaFoldDB" id="A0A8T2NQH2"/>
<evidence type="ECO:0000313" key="1">
    <source>
        <dbReference type="EMBL" id="KAG9342344.1"/>
    </source>
</evidence>
<dbReference type="EMBL" id="JAFBMS010000029">
    <property type="protein sequence ID" value="KAG9342344.1"/>
    <property type="molecule type" value="Genomic_DNA"/>
</dbReference>
<organism evidence="1 2">
    <name type="scientific">Albula glossodonta</name>
    <name type="common">roundjaw bonefish</name>
    <dbReference type="NCBI Taxonomy" id="121402"/>
    <lineage>
        <taxon>Eukaryota</taxon>
        <taxon>Metazoa</taxon>
        <taxon>Chordata</taxon>
        <taxon>Craniata</taxon>
        <taxon>Vertebrata</taxon>
        <taxon>Euteleostomi</taxon>
        <taxon>Actinopterygii</taxon>
        <taxon>Neopterygii</taxon>
        <taxon>Teleostei</taxon>
        <taxon>Albuliformes</taxon>
        <taxon>Albulidae</taxon>
        <taxon>Albula</taxon>
    </lineage>
</organism>
<name>A0A8T2NQH2_9TELE</name>
<comment type="caution">
    <text evidence="1">The sequence shown here is derived from an EMBL/GenBank/DDBJ whole genome shotgun (WGS) entry which is preliminary data.</text>
</comment>
<dbReference type="Proteomes" id="UP000824540">
    <property type="component" value="Unassembled WGS sequence"/>
</dbReference>
<proteinExistence type="predicted"/>
<feature type="non-terminal residue" evidence="1">
    <location>
        <position position="1"/>
    </location>
</feature>
<evidence type="ECO:0000313" key="2">
    <source>
        <dbReference type="Proteomes" id="UP000824540"/>
    </source>
</evidence>
<accession>A0A8T2NQH2</accession>
<sequence>MASDSIISCSFLCMQLPVNGVIWEERAGGRAWPLGSDRVIIKGLSLLLVQRTPEPGRRAAGQSAERDTHTGKWSLHVFMLRMEDHYYQVLEGLCAVHASSWQSRMERGRRGGTLNRRHCICTFSPTPPPALCCVWADIRPYYDPPGWLSSAPVIESTEETSAPLCLSVPLILPACARVKSLLLHQNSTYDVDSKSANLSKH</sequence>